<dbReference type="AlphaFoldDB" id="A0AAV2QI49"/>
<feature type="non-terminal residue" evidence="2">
    <location>
        <position position="131"/>
    </location>
</feature>
<feature type="non-terminal residue" evidence="2">
    <location>
        <position position="1"/>
    </location>
</feature>
<feature type="transmembrane region" description="Helical" evidence="1">
    <location>
        <begin position="6"/>
        <end position="31"/>
    </location>
</feature>
<keyword evidence="1" id="KW-0812">Transmembrane</keyword>
<keyword evidence="3" id="KW-1185">Reference proteome</keyword>
<evidence type="ECO:0000313" key="3">
    <source>
        <dbReference type="Proteomes" id="UP001497623"/>
    </source>
</evidence>
<organism evidence="2 3">
    <name type="scientific">Meganyctiphanes norvegica</name>
    <name type="common">Northern krill</name>
    <name type="synonym">Thysanopoda norvegica</name>
    <dbReference type="NCBI Taxonomy" id="48144"/>
    <lineage>
        <taxon>Eukaryota</taxon>
        <taxon>Metazoa</taxon>
        <taxon>Ecdysozoa</taxon>
        <taxon>Arthropoda</taxon>
        <taxon>Crustacea</taxon>
        <taxon>Multicrustacea</taxon>
        <taxon>Malacostraca</taxon>
        <taxon>Eumalacostraca</taxon>
        <taxon>Eucarida</taxon>
        <taxon>Euphausiacea</taxon>
        <taxon>Euphausiidae</taxon>
        <taxon>Meganyctiphanes</taxon>
    </lineage>
</organism>
<name>A0AAV2QI49_MEGNR</name>
<gene>
    <name evidence="2" type="ORF">MNOR_LOCUS11668</name>
</gene>
<keyword evidence="1" id="KW-1133">Transmembrane helix</keyword>
<feature type="transmembrane region" description="Helical" evidence="1">
    <location>
        <begin position="52"/>
        <end position="71"/>
    </location>
</feature>
<accession>A0AAV2QI49</accession>
<evidence type="ECO:0000313" key="2">
    <source>
        <dbReference type="EMBL" id="CAL4081956.1"/>
    </source>
</evidence>
<evidence type="ECO:0000256" key="1">
    <source>
        <dbReference type="SAM" id="Phobius"/>
    </source>
</evidence>
<dbReference type="Proteomes" id="UP001497623">
    <property type="component" value="Unassembled WGS sequence"/>
</dbReference>
<keyword evidence="1" id="KW-0472">Membrane</keyword>
<reference evidence="2 3" key="1">
    <citation type="submission" date="2024-05" db="EMBL/GenBank/DDBJ databases">
        <authorList>
            <person name="Wallberg A."/>
        </authorList>
    </citation>
    <scope>NUCLEOTIDE SEQUENCE [LARGE SCALE GENOMIC DNA]</scope>
</reference>
<proteinExistence type="predicted"/>
<comment type="caution">
    <text evidence="2">The sequence shown here is derived from an EMBL/GenBank/DDBJ whole genome shotgun (WGS) entry which is preliminary data.</text>
</comment>
<dbReference type="EMBL" id="CAXKWB010006190">
    <property type="protein sequence ID" value="CAL4081956.1"/>
    <property type="molecule type" value="Genomic_DNA"/>
</dbReference>
<sequence>RLEILGWPVGVSLFLLVVGGVLVMAEEFSCCSTPLRKLSRCLAHSQLARKAFVIYLMVVMAIPTTLILVLISPKCSEVCPQNTCSNDSSLWLLSSFLPMKSDTDNQHSDQENDSSIENSIPFLILIMMMNT</sequence>
<protein>
    <submittedName>
        <fullName evidence="2">Uncharacterized protein</fullName>
    </submittedName>
</protein>